<keyword evidence="16" id="KW-1185">Reference proteome</keyword>
<dbReference type="eggNOG" id="COG1612">
    <property type="taxonomic scope" value="Bacteria"/>
</dbReference>
<dbReference type="STRING" id="69279.BG36_03050"/>
<evidence type="ECO:0000256" key="2">
    <source>
        <dbReference type="ARBA" id="ARBA00004141"/>
    </source>
</evidence>
<feature type="binding site" description="axial binding residue" evidence="12">
    <location>
        <position position="271"/>
    </location>
    <ligand>
        <name>heme</name>
        <dbReference type="ChEBI" id="CHEBI:30413"/>
    </ligand>
    <ligandPart>
        <name>Fe</name>
        <dbReference type="ChEBI" id="CHEBI:18248"/>
    </ligandPart>
</feature>
<proteinExistence type="inferred from homology"/>
<protein>
    <recommendedName>
        <fullName evidence="12">Heme A synthase</fullName>
        <shortName evidence="12">HAS</shortName>
        <ecNumber evidence="12">1.17.99.9</ecNumber>
    </recommendedName>
    <alternativeName>
        <fullName evidence="12">Cytochrome aa3-controlling protein</fullName>
    </alternativeName>
</protein>
<dbReference type="Pfam" id="PF02628">
    <property type="entry name" value="COX15-CtaA"/>
    <property type="match status" value="1"/>
</dbReference>
<dbReference type="Proteomes" id="UP000294958">
    <property type="component" value="Unassembled WGS sequence"/>
</dbReference>
<feature type="transmembrane region" description="Helical" evidence="12">
    <location>
        <begin position="170"/>
        <end position="190"/>
    </location>
</feature>
<evidence type="ECO:0000313" key="15">
    <source>
        <dbReference type="Proteomes" id="UP000019849"/>
    </source>
</evidence>
<keyword evidence="6 12" id="KW-0560">Oxidoreductase</keyword>
<organism evidence="13 15">
    <name type="scientific">Aquamicrobium defluvii</name>
    <dbReference type="NCBI Taxonomy" id="69279"/>
    <lineage>
        <taxon>Bacteria</taxon>
        <taxon>Pseudomonadati</taxon>
        <taxon>Pseudomonadota</taxon>
        <taxon>Alphaproteobacteria</taxon>
        <taxon>Hyphomicrobiales</taxon>
        <taxon>Phyllobacteriaceae</taxon>
        <taxon>Aquamicrobium</taxon>
    </lineage>
</organism>
<feature type="transmembrane region" description="Helical" evidence="12">
    <location>
        <begin position="139"/>
        <end position="158"/>
    </location>
</feature>
<feature type="transmembrane region" description="Helical" evidence="12">
    <location>
        <begin position="269"/>
        <end position="290"/>
    </location>
</feature>
<evidence type="ECO:0000256" key="1">
    <source>
        <dbReference type="ARBA" id="ARBA00001970"/>
    </source>
</evidence>
<dbReference type="AlphaFoldDB" id="A0A011TX96"/>
<comment type="catalytic activity">
    <reaction evidence="11">
        <text>Fe(II)-heme o + 2 A + H2O = Fe(II)-heme a + 2 AH2</text>
        <dbReference type="Rhea" id="RHEA:63388"/>
        <dbReference type="ChEBI" id="CHEBI:13193"/>
        <dbReference type="ChEBI" id="CHEBI:15377"/>
        <dbReference type="ChEBI" id="CHEBI:17499"/>
        <dbReference type="ChEBI" id="CHEBI:60530"/>
        <dbReference type="ChEBI" id="CHEBI:61715"/>
        <dbReference type="EC" id="1.17.99.9"/>
    </reaction>
    <physiologicalReaction direction="left-to-right" evidence="11">
        <dbReference type="Rhea" id="RHEA:63389"/>
    </physiologicalReaction>
</comment>
<dbReference type="InterPro" id="IPR003780">
    <property type="entry name" value="COX15/CtaA_fam"/>
</dbReference>
<evidence type="ECO:0000256" key="6">
    <source>
        <dbReference type="ARBA" id="ARBA00023002"/>
    </source>
</evidence>
<dbReference type="PATRIC" id="fig|69279.3.peg.2011"/>
<dbReference type="InterPro" id="IPR023754">
    <property type="entry name" value="HemeA_Synthase_type2"/>
</dbReference>
<dbReference type="EC" id="1.17.99.9" evidence="12"/>
<comment type="subcellular location">
    <subcellularLocation>
        <location evidence="12">Cell membrane</location>
        <topology evidence="12">Multi-pass membrane protein</topology>
    </subcellularLocation>
    <subcellularLocation>
        <location evidence="2">Membrane</location>
        <topology evidence="2">Multi-pass membrane protein</topology>
    </subcellularLocation>
</comment>
<reference evidence="13 15" key="1">
    <citation type="submission" date="2014-02" db="EMBL/GenBank/DDBJ databases">
        <title>Aquamicrobium defluvii Genome sequencing.</title>
        <authorList>
            <person name="Wang X."/>
        </authorList>
    </citation>
    <scope>NUCLEOTIDE SEQUENCE [LARGE SCALE GENOMIC DNA]</scope>
    <source>
        <strain evidence="13 15">W13Z1</strain>
    </source>
</reference>
<evidence type="ECO:0000256" key="11">
    <source>
        <dbReference type="ARBA" id="ARBA00048044"/>
    </source>
</evidence>
<dbReference type="EMBL" id="SNZF01000009">
    <property type="protein sequence ID" value="TDR35436.1"/>
    <property type="molecule type" value="Genomic_DNA"/>
</dbReference>
<evidence type="ECO:0000256" key="12">
    <source>
        <dbReference type="HAMAP-Rule" id="MF_01665"/>
    </source>
</evidence>
<dbReference type="RefSeq" id="WP_166647720.1">
    <property type="nucleotide sequence ID" value="NZ_KK073885.1"/>
</dbReference>
<evidence type="ECO:0000256" key="3">
    <source>
        <dbReference type="ARBA" id="ARBA00022692"/>
    </source>
</evidence>
<evidence type="ECO:0000313" key="13">
    <source>
        <dbReference type="EMBL" id="EXL08802.1"/>
    </source>
</evidence>
<comment type="similarity">
    <text evidence="12">Belongs to the COX15/CtaA family. Type 2 subfamily.</text>
</comment>
<comment type="pathway">
    <text evidence="10 12">Porphyrin-containing compound metabolism; heme A biosynthesis; heme A from heme O: step 1/1.</text>
</comment>
<keyword evidence="3 12" id="KW-0812">Transmembrane</keyword>
<evidence type="ECO:0000256" key="7">
    <source>
        <dbReference type="ARBA" id="ARBA00023004"/>
    </source>
</evidence>
<dbReference type="HOGENOM" id="CLU_017627_0_0_5"/>
<dbReference type="Proteomes" id="UP000019849">
    <property type="component" value="Unassembled WGS sequence"/>
</dbReference>
<evidence type="ECO:0000256" key="5">
    <source>
        <dbReference type="ARBA" id="ARBA00022989"/>
    </source>
</evidence>
<reference evidence="14 16" key="2">
    <citation type="submission" date="2019-03" db="EMBL/GenBank/DDBJ databases">
        <title>Genomic Encyclopedia of Type Strains, Phase IV (KMG-IV): sequencing the most valuable type-strain genomes for metagenomic binning, comparative biology and taxonomic classification.</title>
        <authorList>
            <person name="Goeker M."/>
        </authorList>
    </citation>
    <scope>NUCLEOTIDE SEQUENCE [LARGE SCALE GENOMIC DNA]</scope>
    <source>
        <strain evidence="14 16">DSM 11603</strain>
    </source>
</reference>
<evidence type="ECO:0000256" key="10">
    <source>
        <dbReference type="ARBA" id="ARBA00044501"/>
    </source>
</evidence>
<feature type="transmembrane region" description="Helical" evidence="12">
    <location>
        <begin position="330"/>
        <end position="347"/>
    </location>
</feature>
<accession>A0A011TX96</accession>
<evidence type="ECO:0000256" key="9">
    <source>
        <dbReference type="ARBA" id="ARBA00023136"/>
    </source>
</evidence>
<comment type="cofactor">
    <cofactor evidence="1 12">
        <name>heme b</name>
        <dbReference type="ChEBI" id="CHEBI:60344"/>
    </cofactor>
</comment>
<name>A0A011TX96_9HYPH</name>
<keyword evidence="5 12" id="KW-1133">Transmembrane helix</keyword>
<comment type="caution">
    <text evidence="13">The sequence shown here is derived from an EMBL/GenBank/DDBJ whole genome shotgun (WGS) entry which is preliminary data.</text>
</comment>
<dbReference type="EMBL" id="JENY01000011">
    <property type="protein sequence ID" value="EXL08802.1"/>
    <property type="molecule type" value="Genomic_DNA"/>
</dbReference>
<comment type="subunit">
    <text evidence="12">Interacts with CtaB.</text>
</comment>
<feature type="transmembrane region" description="Helical" evidence="12">
    <location>
        <begin position="26"/>
        <end position="45"/>
    </location>
</feature>
<evidence type="ECO:0000256" key="8">
    <source>
        <dbReference type="ARBA" id="ARBA00023133"/>
    </source>
</evidence>
<keyword evidence="4 12" id="KW-0479">Metal-binding</keyword>
<dbReference type="PANTHER" id="PTHR23289">
    <property type="entry name" value="CYTOCHROME C OXIDASE ASSEMBLY PROTEIN COX15"/>
    <property type="match status" value="1"/>
</dbReference>
<keyword evidence="9 12" id="KW-0472">Membrane</keyword>
<gene>
    <name evidence="12" type="primary">ctaA</name>
    <name evidence="13" type="ORF">BG36_03050</name>
    <name evidence="14" type="ORF">DES43_10972</name>
</gene>
<dbReference type="PANTHER" id="PTHR23289:SF2">
    <property type="entry name" value="CYTOCHROME C OXIDASE ASSEMBLY PROTEIN COX15 HOMOLOG"/>
    <property type="match status" value="1"/>
</dbReference>
<feature type="transmembrane region" description="Helical" evidence="12">
    <location>
        <begin position="109"/>
        <end position="127"/>
    </location>
</feature>
<keyword evidence="8 12" id="KW-0350">Heme biosynthesis</keyword>
<dbReference type="GO" id="GO:0120547">
    <property type="term" value="F:heme A synthase activity"/>
    <property type="evidence" value="ECO:0007669"/>
    <property type="project" value="UniProtKB-EC"/>
</dbReference>
<keyword evidence="12" id="KW-1003">Cell membrane</keyword>
<comment type="function">
    <text evidence="12">Catalyzes the conversion of heme O to heme A by two successive hydroxylations of the methyl group at C8. The first hydroxylation forms heme I, the second hydroxylation results in an unstable dihydroxymethyl group, which spontaneously dehydrates, resulting in the formyl group of heme A.</text>
</comment>
<dbReference type="GO" id="GO:0005886">
    <property type="term" value="C:plasma membrane"/>
    <property type="evidence" value="ECO:0007669"/>
    <property type="project" value="UniProtKB-SubCell"/>
</dbReference>
<dbReference type="GO" id="GO:0046872">
    <property type="term" value="F:metal ion binding"/>
    <property type="evidence" value="ECO:0007669"/>
    <property type="project" value="UniProtKB-KW"/>
</dbReference>
<sequence length="364" mass="40723">MALDADHASSMPDRDRLLRNRAQVRFWLYCILLVLFALILVGGATRMTGSGLSITEWKPIHGVIPPLNEAEWQEEFLKYQQIPQYEKINHGMSLSEFKFIFWWEWAHRLLARGVGFIFAIPLVFFWATRRIEKGLMPKLIGILALGGLQGAIGWWMVASGLVERVSVSQYRLATHLTLASLIFMATMVVARGLAPHSQEAADRGTRRMAGILTFLIMVQIYLGGLVAGLHAGLSYTTWPLMDGKVIPDDLLLLEPAWRNFFESPKTVQFVHRIGAYTLFVVALWHMIATGRRFPGTTHARRAVFLFILVLTQAIIGIATLVMQVPLHLGLTHQGFALVVLGFAAAHWRGTKGAYPLPGEVRTAS</sequence>
<evidence type="ECO:0000313" key="14">
    <source>
        <dbReference type="EMBL" id="TDR35436.1"/>
    </source>
</evidence>
<feature type="transmembrane region" description="Helical" evidence="12">
    <location>
        <begin position="302"/>
        <end position="324"/>
    </location>
</feature>
<dbReference type="GO" id="GO:0006784">
    <property type="term" value="P:heme A biosynthetic process"/>
    <property type="evidence" value="ECO:0007669"/>
    <property type="project" value="UniProtKB-UniRule"/>
</dbReference>
<feature type="binding site" description="axial binding residue" evidence="12">
    <location>
        <position position="332"/>
    </location>
    <ligand>
        <name>heme</name>
        <dbReference type="ChEBI" id="CHEBI:30413"/>
    </ligand>
    <ligandPart>
        <name>Fe</name>
        <dbReference type="ChEBI" id="CHEBI:18248"/>
    </ligandPart>
</feature>
<dbReference type="HAMAP" id="MF_01665">
    <property type="entry name" value="HemeA_synth_type2"/>
    <property type="match status" value="1"/>
</dbReference>
<evidence type="ECO:0000256" key="4">
    <source>
        <dbReference type="ARBA" id="ARBA00022723"/>
    </source>
</evidence>
<feature type="transmembrane region" description="Helical" evidence="12">
    <location>
        <begin position="211"/>
        <end position="233"/>
    </location>
</feature>
<evidence type="ECO:0000313" key="16">
    <source>
        <dbReference type="Proteomes" id="UP000294958"/>
    </source>
</evidence>
<dbReference type="UniPathway" id="UPA00269">
    <property type="reaction ID" value="UER00713"/>
</dbReference>
<keyword evidence="7 12" id="KW-0408">Iron</keyword>